<dbReference type="Proteomes" id="UP000585437">
    <property type="component" value="Unassembled WGS sequence"/>
</dbReference>
<feature type="compositionally biased region" description="Basic and acidic residues" evidence="6">
    <location>
        <begin position="134"/>
        <end position="145"/>
    </location>
</feature>
<dbReference type="EMBL" id="JACHBU010000003">
    <property type="protein sequence ID" value="MBB6508749.1"/>
    <property type="molecule type" value="Genomic_DNA"/>
</dbReference>
<keyword evidence="5" id="KW-0175">Coiled coil</keyword>
<organism evidence="8 9">
    <name type="scientific">Rhizobium soli</name>
    <dbReference type="NCBI Taxonomy" id="424798"/>
    <lineage>
        <taxon>Bacteria</taxon>
        <taxon>Pseudomonadati</taxon>
        <taxon>Pseudomonadota</taxon>
        <taxon>Alphaproteobacteria</taxon>
        <taxon>Hyphomicrobiales</taxon>
        <taxon>Rhizobiaceae</taxon>
        <taxon>Rhizobium/Agrobacterium group</taxon>
        <taxon>Rhizobium</taxon>
    </lineage>
</organism>
<feature type="region of interest" description="Disordered" evidence="6">
    <location>
        <begin position="31"/>
        <end position="156"/>
    </location>
</feature>
<protein>
    <recommendedName>
        <fullName evidence="10">YbgF trimerisation domain-containing protein</fullName>
    </recommendedName>
</protein>
<feature type="compositionally biased region" description="Polar residues" evidence="6">
    <location>
        <begin position="63"/>
        <end position="83"/>
    </location>
</feature>
<keyword evidence="9" id="KW-1185">Reference proteome</keyword>
<keyword evidence="2 7" id="KW-0812">Transmembrane</keyword>
<proteinExistence type="predicted"/>
<sequence>MVTEKPPRRSMAEKEPVTIDLTADGAGVVAEPVRSNDSDIPETASEKVEASETTDAIPLAGEQVTSTVPEETDTSHVIGQPDSSHGRDEPGVTGTADPVVTEPDAPIATDAARDAAPSPTEEFTPSPTPGFDEPAAKHETFDKASDAQPATRSGGTSASTLIAAGIFGGIVALLLAGSMQYAGYLPSSTPAASGSTELSDEIEALRQDIQTLRSQPASPDTELASRVQALESSVAQNTGGPTEESLNALQQQLADTKAAAATQTAELSRRLEAAEAQINDRGPEQQVARAVAAAGLKAAIDRGGSFEADLQAYTNIAGDDPAIAELKTFAVDGAPSREQLQSEFPAVADAIIQASVPADPDQGIAGRLLSSAMSVVKVRRVGDVEGDTVDAIVSRIEDRLRNGDLQAAAQQWDTLPDAAKSASTDFKRKLDARVQVENLVSGTLSRALAGTKSGS</sequence>
<feature type="transmembrane region" description="Helical" evidence="7">
    <location>
        <begin position="161"/>
        <end position="182"/>
    </location>
</feature>
<feature type="compositionally biased region" description="Low complexity" evidence="6">
    <location>
        <begin position="103"/>
        <end position="125"/>
    </location>
</feature>
<evidence type="ECO:0008006" key="10">
    <source>
        <dbReference type="Google" id="ProtNLM"/>
    </source>
</evidence>
<name>A0A7X0JKJ6_9HYPH</name>
<dbReference type="AlphaFoldDB" id="A0A7X0JKJ6"/>
<feature type="coiled-coil region" evidence="5">
    <location>
        <begin position="246"/>
        <end position="277"/>
    </location>
</feature>
<dbReference type="InterPro" id="IPR019133">
    <property type="entry name" value="MIC60"/>
</dbReference>
<keyword evidence="4 7" id="KW-0472">Membrane</keyword>
<accession>A0A7X0JKJ6</accession>
<evidence type="ECO:0000256" key="1">
    <source>
        <dbReference type="ARBA" id="ARBA00004370"/>
    </source>
</evidence>
<comment type="caution">
    <text evidence="8">The sequence shown here is derived from an EMBL/GenBank/DDBJ whole genome shotgun (WGS) entry which is preliminary data.</text>
</comment>
<comment type="subcellular location">
    <subcellularLocation>
        <location evidence="1">Membrane</location>
    </subcellularLocation>
</comment>
<reference evidence="8 9" key="1">
    <citation type="submission" date="2020-08" db="EMBL/GenBank/DDBJ databases">
        <title>The Agave Microbiome: Exploring the role of microbial communities in plant adaptations to desert environments.</title>
        <authorList>
            <person name="Partida-Martinez L.P."/>
        </authorList>
    </citation>
    <scope>NUCLEOTIDE SEQUENCE [LARGE SCALE GENOMIC DNA]</scope>
    <source>
        <strain evidence="8 9">AS3.12</strain>
    </source>
</reference>
<gene>
    <name evidence="8" type="ORF">F4695_002098</name>
</gene>
<evidence type="ECO:0000256" key="5">
    <source>
        <dbReference type="SAM" id="Coils"/>
    </source>
</evidence>
<evidence type="ECO:0000313" key="8">
    <source>
        <dbReference type="EMBL" id="MBB6508749.1"/>
    </source>
</evidence>
<evidence type="ECO:0000256" key="2">
    <source>
        <dbReference type="ARBA" id="ARBA00022692"/>
    </source>
</evidence>
<keyword evidence="3 7" id="KW-1133">Transmembrane helix</keyword>
<dbReference type="RefSeq" id="WP_184654600.1">
    <property type="nucleotide sequence ID" value="NZ_JACHBU010000003.1"/>
</dbReference>
<evidence type="ECO:0000313" key="9">
    <source>
        <dbReference type="Proteomes" id="UP000585437"/>
    </source>
</evidence>
<evidence type="ECO:0000256" key="3">
    <source>
        <dbReference type="ARBA" id="ARBA00022989"/>
    </source>
</evidence>
<evidence type="ECO:0000256" key="6">
    <source>
        <dbReference type="SAM" id="MobiDB-lite"/>
    </source>
</evidence>
<evidence type="ECO:0000256" key="7">
    <source>
        <dbReference type="SAM" id="Phobius"/>
    </source>
</evidence>
<dbReference type="Pfam" id="PF09731">
    <property type="entry name" value="Mitofilin"/>
    <property type="match status" value="1"/>
</dbReference>
<evidence type="ECO:0000256" key="4">
    <source>
        <dbReference type="ARBA" id="ARBA00023136"/>
    </source>
</evidence>
<dbReference type="GO" id="GO:0016020">
    <property type="term" value="C:membrane"/>
    <property type="evidence" value="ECO:0007669"/>
    <property type="project" value="UniProtKB-SubCell"/>
</dbReference>